<evidence type="ECO:0000313" key="2">
    <source>
        <dbReference type="EMBL" id="COV70187.1"/>
    </source>
</evidence>
<dbReference type="AntiFam" id="ANF00248">
    <property type="entry name" value="Shadow ORF (opposite ppsD)"/>
</dbReference>
<evidence type="ECO:0000313" key="3">
    <source>
        <dbReference type="Proteomes" id="UP000038802"/>
    </source>
</evidence>
<dbReference type="EMBL" id="CSAE01000160">
    <property type="protein sequence ID" value="COV62227.1"/>
    <property type="molecule type" value="Genomic_DNA"/>
</dbReference>
<reference evidence="1" key="1">
    <citation type="submission" date="2015-03" db="EMBL/GenBank/DDBJ databases">
        <authorList>
            <person name="Murphy D."/>
        </authorList>
    </citation>
    <scope>NUCLEOTIDE SEQUENCE [LARGE SCALE GENOMIC DNA]</scope>
    <source>
        <strain evidence="1">K00500041</strain>
    </source>
</reference>
<dbReference type="EMBL" id="CSAJ01000061">
    <property type="protein sequence ID" value="COV70187.1"/>
    <property type="molecule type" value="Genomic_DNA"/>
</dbReference>
<evidence type="ECO:0000313" key="4">
    <source>
        <dbReference type="Proteomes" id="UP000044938"/>
    </source>
</evidence>
<gene>
    <name evidence="1" type="ORF">ERS007703_01746</name>
    <name evidence="2" type="ORF">ERS007720_00755</name>
</gene>
<dbReference type="AlphaFoldDB" id="A0A0U0R2X0"/>
<accession>A0A0U0R2X0</accession>
<protein>
    <submittedName>
        <fullName evidence="1">Uncharacterized protein</fullName>
    </submittedName>
</protein>
<sequence length="318" mass="34961">MRVRGFEVLIWRNLAMLHSQHRLDEARDSSRSLGVTEVGLDRADEQRRILGPAATQHRSESAGFDRVAQQRPCSVRFDVVDLAGLHPRVGVGGTQHRHLGRWVGGHQPVGSAVLVDRRTADHRKHPIPVALCIGQPLEHHYPGTLAADKPVGGRIERTALTCRGQGADLVETAKYRRGQQQIHAGCDCQVTVLGPKALAGQVDRYQRRRACGVYRHRRAAQVKEIREAVGDDAHRATAIAPTIDLRQIGGSHRTVFAQACPGKHSCCRAAQRAGRDSRVLQRFPGHFQQQALLGVHLVGFAGGDLEEFRVEGVDVGQK</sequence>
<dbReference type="Proteomes" id="UP000044938">
    <property type="component" value="Unassembled WGS sequence"/>
</dbReference>
<organism evidence="1 3">
    <name type="scientific">Mycobacterium tuberculosis</name>
    <dbReference type="NCBI Taxonomy" id="1773"/>
    <lineage>
        <taxon>Bacteria</taxon>
        <taxon>Bacillati</taxon>
        <taxon>Actinomycetota</taxon>
        <taxon>Actinomycetes</taxon>
        <taxon>Mycobacteriales</taxon>
        <taxon>Mycobacteriaceae</taxon>
        <taxon>Mycobacterium</taxon>
        <taxon>Mycobacterium tuberculosis complex</taxon>
    </lineage>
</organism>
<proteinExistence type="predicted"/>
<reference evidence="3 4" key="2">
    <citation type="submission" date="2015-03" db="EMBL/GenBank/DDBJ databases">
        <authorList>
            <consortium name="Pathogen Informatics"/>
        </authorList>
    </citation>
    <scope>NUCLEOTIDE SEQUENCE [LARGE SCALE GENOMIC DNA]</scope>
    <source>
        <strain evidence="3">K00500041</strain>
        <strain evidence="2 4">M09401471</strain>
    </source>
</reference>
<evidence type="ECO:0000313" key="1">
    <source>
        <dbReference type="EMBL" id="COV62227.1"/>
    </source>
</evidence>
<dbReference type="Proteomes" id="UP000038802">
    <property type="component" value="Unassembled WGS sequence"/>
</dbReference>
<name>A0A0U0R2X0_MYCTX</name>